<evidence type="ECO:0000313" key="9">
    <source>
        <dbReference type="EMBL" id="GAA5052739.1"/>
    </source>
</evidence>
<dbReference type="InterPro" id="IPR045854">
    <property type="entry name" value="NO2/SO3_Rdtase_4Fe4S_sf"/>
</dbReference>
<evidence type="ECO:0000256" key="5">
    <source>
        <dbReference type="ARBA" id="ARBA00023004"/>
    </source>
</evidence>
<evidence type="ECO:0000259" key="8">
    <source>
        <dbReference type="Pfam" id="PF03460"/>
    </source>
</evidence>
<keyword evidence="10" id="KW-1185">Reference proteome</keyword>
<gene>
    <name evidence="9" type="primary">cobG</name>
    <name evidence="9" type="ORF">GCM10023318_25770</name>
</gene>
<comment type="caution">
    <text evidence="9">The sequence shown here is derived from an EMBL/GenBank/DDBJ whole genome shotgun (WGS) entry which is preliminary data.</text>
</comment>
<name>A0ABP9K9E7_9NOCA</name>
<keyword evidence="3" id="KW-0479">Metal-binding</keyword>
<proteinExistence type="predicted"/>
<evidence type="ECO:0000256" key="2">
    <source>
        <dbReference type="ARBA" id="ARBA00022617"/>
    </source>
</evidence>
<feature type="compositionally biased region" description="Polar residues" evidence="7">
    <location>
        <begin position="405"/>
        <end position="430"/>
    </location>
</feature>
<organism evidence="9 10">
    <name type="scientific">Nocardia callitridis</name>
    <dbReference type="NCBI Taxonomy" id="648753"/>
    <lineage>
        <taxon>Bacteria</taxon>
        <taxon>Bacillati</taxon>
        <taxon>Actinomycetota</taxon>
        <taxon>Actinomycetes</taxon>
        <taxon>Mycobacteriales</taxon>
        <taxon>Nocardiaceae</taxon>
        <taxon>Nocardia</taxon>
    </lineage>
</organism>
<keyword evidence="6" id="KW-0411">Iron-sulfur</keyword>
<sequence>MTRGDLDSCPGVLRLHAAADGPLARIRLPGGRLESAQVRVLAEAADELGNGFIELTSRGNVQLRQVSDARELTDRLDAVGLLPSHTHERVRNIASSPLSGLVGSLADVRGLLTEFDAALLADPTLAELPGRLLFTLDDGRGDVSALDGDIGVQATGASEFALLLGGSDTGVRLPADEAVEVLLAAARAFLAVRGKHTEQWRVRDLADGVPRLLAKLGRTAAAHPAAPSPAPAAPIGWLDQDDGAVALGAGVRFGALPARTALFLSAIERTVIVTPWRGLLVTDLTESVAEQVVRVLAPMGLIFDAESPWLLVSACVGQPGCAKALTDVRADAARAVETGRVQPADTTAIAGPTTTTHQALSTQPTATSEPIAFGRQHWSACPRHCGQPATPTINITATPDGYTITPPNSSPKLPAPSTSGSNIRQHSPSAHSPDLERPRSSTSPAAP</sequence>
<dbReference type="InterPro" id="IPR051329">
    <property type="entry name" value="NIR_SIR_4Fe-4S"/>
</dbReference>
<evidence type="ECO:0000256" key="3">
    <source>
        <dbReference type="ARBA" id="ARBA00022723"/>
    </source>
</evidence>
<dbReference type="PANTHER" id="PTHR32439">
    <property type="entry name" value="FERREDOXIN--NITRITE REDUCTASE, CHLOROPLASTIC"/>
    <property type="match status" value="1"/>
</dbReference>
<keyword evidence="1" id="KW-0004">4Fe-4S</keyword>
<feature type="domain" description="Nitrite/Sulfite reductase ferredoxin-like" evidence="8">
    <location>
        <begin position="24"/>
        <end position="69"/>
    </location>
</feature>
<dbReference type="Pfam" id="PF03460">
    <property type="entry name" value="NIR_SIR_ferr"/>
    <property type="match status" value="1"/>
</dbReference>
<evidence type="ECO:0000256" key="4">
    <source>
        <dbReference type="ARBA" id="ARBA00023002"/>
    </source>
</evidence>
<feature type="compositionally biased region" description="Polar residues" evidence="7">
    <location>
        <begin position="357"/>
        <end position="366"/>
    </location>
</feature>
<dbReference type="InterPro" id="IPR036136">
    <property type="entry name" value="Nit/Sulf_reduc_fer-like_dom_sf"/>
</dbReference>
<dbReference type="RefSeq" id="WP_345495528.1">
    <property type="nucleotide sequence ID" value="NZ_BAABJM010000002.1"/>
</dbReference>
<dbReference type="Proteomes" id="UP001500603">
    <property type="component" value="Unassembled WGS sequence"/>
</dbReference>
<reference evidence="10" key="1">
    <citation type="journal article" date="2019" name="Int. J. Syst. Evol. Microbiol.">
        <title>The Global Catalogue of Microorganisms (GCM) 10K type strain sequencing project: providing services to taxonomists for standard genome sequencing and annotation.</title>
        <authorList>
            <consortium name="The Broad Institute Genomics Platform"/>
            <consortium name="The Broad Institute Genome Sequencing Center for Infectious Disease"/>
            <person name="Wu L."/>
            <person name="Ma J."/>
        </authorList>
    </citation>
    <scope>NUCLEOTIDE SEQUENCE [LARGE SCALE GENOMIC DNA]</scope>
    <source>
        <strain evidence="10">JCM 18298</strain>
    </source>
</reference>
<dbReference type="SUPFAM" id="SSF56014">
    <property type="entry name" value="Nitrite and sulphite reductase 4Fe-4S domain-like"/>
    <property type="match status" value="1"/>
</dbReference>
<feature type="region of interest" description="Disordered" evidence="7">
    <location>
        <begin position="391"/>
        <end position="447"/>
    </location>
</feature>
<accession>A0ABP9K9E7</accession>
<keyword evidence="4" id="KW-0560">Oxidoreductase</keyword>
<dbReference type="PANTHER" id="PTHR32439:SF9">
    <property type="entry name" value="BLR3264 PROTEIN"/>
    <property type="match status" value="1"/>
</dbReference>
<dbReference type="InterPro" id="IPR005117">
    <property type="entry name" value="NiRdtase/SiRdtase_haem-b_fer"/>
</dbReference>
<dbReference type="Gene3D" id="3.90.480.10">
    <property type="entry name" value="Sulfite Reductase Hemoprotein,Domain 2"/>
    <property type="match status" value="1"/>
</dbReference>
<dbReference type="Gene3D" id="3.30.413.10">
    <property type="entry name" value="Sulfite Reductase Hemoprotein, domain 1"/>
    <property type="match status" value="2"/>
</dbReference>
<feature type="compositionally biased region" description="Low complexity" evidence="7">
    <location>
        <begin position="346"/>
        <end position="356"/>
    </location>
</feature>
<evidence type="ECO:0000256" key="6">
    <source>
        <dbReference type="ARBA" id="ARBA00023014"/>
    </source>
</evidence>
<evidence type="ECO:0000256" key="1">
    <source>
        <dbReference type="ARBA" id="ARBA00022485"/>
    </source>
</evidence>
<evidence type="ECO:0000313" key="10">
    <source>
        <dbReference type="Proteomes" id="UP001500603"/>
    </source>
</evidence>
<evidence type="ECO:0000256" key="7">
    <source>
        <dbReference type="SAM" id="MobiDB-lite"/>
    </source>
</evidence>
<dbReference type="SUPFAM" id="SSF55124">
    <property type="entry name" value="Nitrite/Sulfite reductase N-terminal domain-like"/>
    <property type="match status" value="2"/>
</dbReference>
<dbReference type="InterPro" id="IPR012798">
    <property type="entry name" value="Cbl_synth_CobG-like"/>
</dbReference>
<keyword evidence="2" id="KW-0349">Heme</keyword>
<keyword evidence="5" id="KW-0408">Iron</keyword>
<dbReference type="EMBL" id="BAABJM010000002">
    <property type="protein sequence ID" value="GAA5052739.1"/>
    <property type="molecule type" value="Genomic_DNA"/>
</dbReference>
<dbReference type="NCBIfam" id="TIGR02435">
    <property type="entry name" value="CobG"/>
    <property type="match status" value="1"/>
</dbReference>
<feature type="region of interest" description="Disordered" evidence="7">
    <location>
        <begin position="346"/>
        <end position="366"/>
    </location>
</feature>
<protein>
    <submittedName>
        <fullName evidence="9">Precorrin-3B synthase</fullName>
    </submittedName>
</protein>